<evidence type="ECO:0000313" key="4">
    <source>
        <dbReference type="Proteomes" id="UP000011907"/>
    </source>
</evidence>
<dbReference type="InterPro" id="IPR038344">
    <property type="entry name" value="EF-G_N_sf"/>
</dbReference>
<dbReference type="Pfam" id="PF07299">
    <property type="entry name" value="EF-G-binding_N"/>
    <property type="match status" value="1"/>
</dbReference>
<sequence>MRWNFKQIAESKVSFLIIRLCALFQIYINKELAEMKKINTVKMDPFIRNDQYNFIKFQTGSLVRGHANIKDGNVLDALKSNALDQVLNLFPDLGNCQKTLLCQMVEVEDGSEATRFLAELKPYVIPFQHVTAEKAKKLFSKVKKLKTPDFGQIDFSGYSYLGWNDAGSGRKYMIVDIEGKLTGIHGTIKPGNKKGICSICNRTEEIGLFMARVKSGKETYTDRGNYICYDSEKCNENMMTLDHLNDFVEQLTKY</sequence>
<dbReference type="InterPro" id="IPR032330">
    <property type="entry name" value="EF-G-binding_C"/>
</dbReference>
<dbReference type="Proteomes" id="UP000011907">
    <property type="component" value="Unassembled WGS sequence"/>
</dbReference>
<name>M5P9D0_9BACI</name>
<reference evidence="3 4" key="1">
    <citation type="journal article" date="2013" name="Genome Announc.">
        <title>Draft Whole-Genome Sequence of Bacillus sonorensis Strain L12, a Source of Nonribosomal Lipopeptides.</title>
        <authorList>
            <person name="Adimpong D.B."/>
            <person name="Sorensen K.I."/>
            <person name="Nielsen D.S."/>
            <person name="Thorsen L."/>
            <person name="Rasmussen T.B."/>
            <person name="Derkx P.M."/>
            <person name="Jespersen L."/>
        </authorList>
    </citation>
    <scope>NUCLEOTIDE SEQUENCE [LARGE SCALE GENOMIC DNA]</scope>
    <source>
        <strain evidence="3 4">L12</strain>
    </source>
</reference>
<dbReference type="CDD" id="cd16342">
    <property type="entry name" value="FusC_FusB"/>
    <property type="match status" value="1"/>
</dbReference>
<dbReference type="STRING" id="1274524.BSONL12_02457"/>
<dbReference type="InterPro" id="IPR010841">
    <property type="entry name" value="EF-G-binding_N"/>
</dbReference>
<organism evidence="3 4">
    <name type="scientific">Bacillus sonorensis L12</name>
    <dbReference type="NCBI Taxonomy" id="1274524"/>
    <lineage>
        <taxon>Bacteria</taxon>
        <taxon>Bacillati</taxon>
        <taxon>Bacillota</taxon>
        <taxon>Bacilli</taxon>
        <taxon>Bacillales</taxon>
        <taxon>Bacillaceae</taxon>
        <taxon>Bacillus</taxon>
    </lineage>
</organism>
<proteinExistence type="predicted"/>
<dbReference type="eggNOG" id="ENOG5032UHI">
    <property type="taxonomic scope" value="Bacteria"/>
</dbReference>
<dbReference type="EMBL" id="AOFM01000002">
    <property type="protein sequence ID" value="EME76606.1"/>
    <property type="molecule type" value="Genomic_DNA"/>
</dbReference>
<dbReference type="Pfam" id="PF16571">
    <property type="entry name" value="FBP_C"/>
    <property type="match status" value="1"/>
</dbReference>
<accession>M5P9D0</accession>
<dbReference type="AlphaFoldDB" id="M5P9D0"/>
<feature type="domain" description="Elongation factor G-binding protein C-terminal treble-clef zinc-finger" evidence="2">
    <location>
        <begin position="141"/>
        <end position="238"/>
    </location>
</feature>
<feature type="domain" description="Elongation factor G-binding protein N-terminal" evidence="1">
    <location>
        <begin position="46"/>
        <end position="128"/>
    </location>
</feature>
<evidence type="ECO:0000259" key="1">
    <source>
        <dbReference type="Pfam" id="PF07299"/>
    </source>
</evidence>
<dbReference type="PATRIC" id="fig|1274524.3.peg.536"/>
<evidence type="ECO:0000259" key="2">
    <source>
        <dbReference type="Pfam" id="PF16571"/>
    </source>
</evidence>
<evidence type="ECO:0000313" key="3">
    <source>
        <dbReference type="EMBL" id="EME76606.1"/>
    </source>
</evidence>
<dbReference type="Gene3D" id="1.20.1280.250">
    <property type="match status" value="1"/>
</dbReference>
<comment type="caution">
    <text evidence="3">The sequence shown here is derived from an EMBL/GenBank/DDBJ whole genome shotgun (WGS) entry which is preliminary data.</text>
</comment>
<protein>
    <submittedName>
        <fullName evidence="3">Fibronectin-binding protein</fullName>
    </submittedName>
</protein>
<gene>
    <name evidence="3" type="ORF">BSONL12_02457</name>
</gene>